<feature type="region of interest" description="Disordered" evidence="1">
    <location>
        <begin position="63"/>
        <end position="93"/>
    </location>
</feature>
<dbReference type="Gramene" id="Pp3c4_19290V3.3">
    <property type="protein sequence ID" value="Pp3c4_19290V3.3"/>
    <property type="gene ID" value="Pp3c4_19290"/>
</dbReference>
<evidence type="ECO:0000313" key="2">
    <source>
        <dbReference type="EMBL" id="PNR55544.1"/>
    </source>
</evidence>
<dbReference type="PANTHER" id="PTHR33671:SF1">
    <property type="entry name" value="DUF688 FAMILY PROTEIN"/>
    <property type="match status" value="1"/>
</dbReference>
<feature type="compositionally biased region" description="Basic and acidic residues" evidence="1">
    <location>
        <begin position="289"/>
        <end position="299"/>
    </location>
</feature>
<dbReference type="AlphaFoldDB" id="A0A2K1KP28"/>
<evidence type="ECO:0000313" key="4">
    <source>
        <dbReference type="Proteomes" id="UP000006727"/>
    </source>
</evidence>
<dbReference type="Gramene" id="Pp3c4_19290V3.1">
    <property type="protein sequence ID" value="Pp3c4_19290V3.1"/>
    <property type="gene ID" value="Pp3c4_19290"/>
</dbReference>
<dbReference type="EMBL" id="ABEU02000004">
    <property type="protein sequence ID" value="PNR55544.1"/>
    <property type="molecule type" value="Genomic_DNA"/>
</dbReference>
<dbReference type="RefSeq" id="XP_024372903.1">
    <property type="nucleotide sequence ID" value="XM_024517135.2"/>
</dbReference>
<dbReference type="KEGG" id="ppp:112281018"/>
<proteinExistence type="predicted"/>
<evidence type="ECO:0000313" key="3">
    <source>
        <dbReference type="EnsemblPlants" id="Pp3c4_19290V3.1"/>
    </source>
</evidence>
<dbReference type="EnsemblPlants" id="Pp3c4_19290V3.2">
    <property type="protein sequence ID" value="Pp3c4_19290V3.2"/>
    <property type="gene ID" value="Pp3c4_19290"/>
</dbReference>
<feature type="region of interest" description="Disordered" evidence="1">
    <location>
        <begin position="367"/>
        <end position="387"/>
    </location>
</feature>
<feature type="region of interest" description="Disordered" evidence="1">
    <location>
        <begin position="278"/>
        <end position="321"/>
    </location>
</feature>
<dbReference type="InterPro" id="IPR007789">
    <property type="entry name" value="DUF688"/>
</dbReference>
<name>A0A2K1KP28_PHYPA</name>
<feature type="compositionally biased region" description="Low complexity" evidence="1">
    <location>
        <begin position="302"/>
        <end position="315"/>
    </location>
</feature>
<accession>A0A2K1KP28</accession>
<keyword evidence="4" id="KW-1185">Reference proteome</keyword>
<reference evidence="2 4" key="2">
    <citation type="journal article" date="2018" name="Plant J.">
        <title>The Physcomitrella patens chromosome-scale assembly reveals moss genome structure and evolution.</title>
        <authorList>
            <person name="Lang D."/>
            <person name="Ullrich K.K."/>
            <person name="Murat F."/>
            <person name="Fuchs J."/>
            <person name="Jenkins J."/>
            <person name="Haas F.B."/>
            <person name="Piednoel M."/>
            <person name="Gundlach H."/>
            <person name="Van Bel M."/>
            <person name="Meyberg R."/>
            <person name="Vives C."/>
            <person name="Morata J."/>
            <person name="Symeonidi A."/>
            <person name="Hiss M."/>
            <person name="Muchero W."/>
            <person name="Kamisugi Y."/>
            <person name="Saleh O."/>
            <person name="Blanc G."/>
            <person name="Decker E.L."/>
            <person name="van Gessel N."/>
            <person name="Grimwood J."/>
            <person name="Hayes R.D."/>
            <person name="Graham S.W."/>
            <person name="Gunter L.E."/>
            <person name="McDaniel S.F."/>
            <person name="Hoernstein S.N.W."/>
            <person name="Larsson A."/>
            <person name="Li F.W."/>
            <person name="Perroud P.F."/>
            <person name="Phillips J."/>
            <person name="Ranjan P."/>
            <person name="Rokshar D.S."/>
            <person name="Rothfels C.J."/>
            <person name="Schneider L."/>
            <person name="Shu S."/>
            <person name="Stevenson D.W."/>
            <person name="Thummler F."/>
            <person name="Tillich M."/>
            <person name="Villarreal Aguilar J.C."/>
            <person name="Widiez T."/>
            <person name="Wong G.K."/>
            <person name="Wymore A."/>
            <person name="Zhang Y."/>
            <person name="Zimmer A.D."/>
            <person name="Quatrano R.S."/>
            <person name="Mayer K.F.X."/>
            <person name="Goodstein D."/>
            <person name="Casacuberta J.M."/>
            <person name="Vandepoele K."/>
            <person name="Reski R."/>
            <person name="Cuming A.C."/>
            <person name="Tuskan G.A."/>
            <person name="Maumus F."/>
            <person name="Salse J."/>
            <person name="Schmutz J."/>
            <person name="Rensing S.A."/>
        </authorList>
    </citation>
    <scope>NUCLEOTIDE SEQUENCE [LARGE SCALE GENOMIC DNA]</scope>
    <source>
        <strain evidence="3 4">cv. Gransden 2004</strain>
    </source>
</reference>
<protein>
    <submittedName>
        <fullName evidence="2 3">Uncharacterized protein</fullName>
    </submittedName>
</protein>
<dbReference type="GeneID" id="112281018"/>
<dbReference type="EnsemblPlants" id="Pp3c4_19290V3.1">
    <property type="protein sequence ID" value="Pp3c4_19290V3.1"/>
    <property type="gene ID" value="Pp3c4_19290"/>
</dbReference>
<organism evidence="2">
    <name type="scientific">Physcomitrium patens</name>
    <name type="common">Spreading-leaved earth moss</name>
    <name type="synonym">Physcomitrella patens</name>
    <dbReference type="NCBI Taxonomy" id="3218"/>
    <lineage>
        <taxon>Eukaryota</taxon>
        <taxon>Viridiplantae</taxon>
        <taxon>Streptophyta</taxon>
        <taxon>Embryophyta</taxon>
        <taxon>Bryophyta</taxon>
        <taxon>Bryophytina</taxon>
        <taxon>Bryopsida</taxon>
        <taxon>Funariidae</taxon>
        <taxon>Funariales</taxon>
        <taxon>Funariaceae</taxon>
        <taxon>Physcomitrium</taxon>
    </lineage>
</organism>
<feature type="compositionally biased region" description="Polar residues" evidence="1">
    <location>
        <begin position="159"/>
        <end position="177"/>
    </location>
</feature>
<dbReference type="Proteomes" id="UP000006727">
    <property type="component" value="Chromosome 4"/>
</dbReference>
<dbReference type="PANTHER" id="PTHR33671">
    <property type="entry name" value="N-METHYLTRANSFERASE, PUTATIVE (DUF688)-RELATED"/>
    <property type="match status" value="1"/>
</dbReference>
<sequence length="414" mass="46039">MASVYSDAGDMLSRASNVTAYEDHIGMVSADIHSNVQHLRTDHSRGFIMERFLPAAQAMAAARGESSSTSTISSSLPAPDKMPHRNSSARFVSSKTSKSRYIDEVKQDVRREDFANDGDELTKACGFPLHFGRLTLQHFRLSFWTSRSVRGRKSKSRSQTPTKPNLQENVATQAEASDNSEEMFWSDEEGFDNAVTAGCDAQGTANDRDEKKRLAQEMLRDEVFPIRMHSMETVHTPNHRGFLGLPKTATKFEIEEAERTGQVDRLGARLTRMMSKTNYMEPRVGASRMNEHEETDLGREFSSSQGHSATTSSSSVEAPPAQTKWLDAVSKLLPPPSPKMPSQSWLSSALPPERYLEVKKLSRKSLGSFIPIKPPPKPSSSTGKHPYSCEEAVSIPIRQSCSLKEHLQGRYEDA</sequence>
<dbReference type="Pfam" id="PF05097">
    <property type="entry name" value="DUF688"/>
    <property type="match status" value="1"/>
</dbReference>
<feature type="region of interest" description="Disordered" evidence="1">
    <location>
        <begin position="150"/>
        <end position="183"/>
    </location>
</feature>
<dbReference type="Gramene" id="Pp3c4_19290V3.2">
    <property type="protein sequence ID" value="Pp3c4_19290V3.2"/>
    <property type="gene ID" value="Pp3c4_19290"/>
</dbReference>
<reference evidence="2 4" key="1">
    <citation type="journal article" date="2008" name="Science">
        <title>The Physcomitrella genome reveals evolutionary insights into the conquest of land by plants.</title>
        <authorList>
            <person name="Rensing S."/>
            <person name="Lang D."/>
            <person name="Zimmer A."/>
            <person name="Terry A."/>
            <person name="Salamov A."/>
            <person name="Shapiro H."/>
            <person name="Nishiyama T."/>
            <person name="Perroud P.-F."/>
            <person name="Lindquist E."/>
            <person name="Kamisugi Y."/>
            <person name="Tanahashi T."/>
            <person name="Sakakibara K."/>
            <person name="Fujita T."/>
            <person name="Oishi K."/>
            <person name="Shin-I T."/>
            <person name="Kuroki Y."/>
            <person name="Toyoda A."/>
            <person name="Suzuki Y."/>
            <person name="Hashimoto A."/>
            <person name="Yamaguchi K."/>
            <person name="Sugano A."/>
            <person name="Kohara Y."/>
            <person name="Fujiyama A."/>
            <person name="Anterola A."/>
            <person name="Aoki S."/>
            <person name="Ashton N."/>
            <person name="Barbazuk W.B."/>
            <person name="Barker E."/>
            <person name="Bennetzen J."/>
            <person name="Bezanilla M."/>
            <person name="Blankenship R."/>
            <person name="Cho S.H."/>
            <person name="Dutcher S."/>
            <person name="Estelle M."/>
            <person name="Fawcett J.A."/>
            <person name="Gundlach H."/>
            <person name="Hanada K."/>
            <person name="Heyl A."/>
            <person name="Hicks K.A."/>
            <person name="Hugh J."/>
            <person name="Lohr M."/>
            <person name="Mayer K."/>
            <person name="Melkozernov A."/>
            <person name="Murata T."/>
            <person name="Nelson D."/>
            <person name="Pils B."/>
            <person name="Prigge M."/>
            <person name="Reiss B."/>
            <person name="Renner T."/>
            <person name="Rombauts S."/>
            <person name="Rushton P."/>
            <person name="Sanderfoot A."/>
            <person name="Schween G."/>
            <person name="Shiu S.-H."/>
            <person name="Stueber K."/>
            <person name="Theodoulou F.L."/>
            <person name="Tu H."/>
            <person name="Van de Peer Y."/>
            <person name="Verrier P.J."/>
            <person name="Waters E."/>
            <person name="Wood A."/>
            <person name="Yang L."/>
            <person name="Cove D."/>
            <person name="Cuming A."/>
            <person name="Hasebe M."/>
            <person name="Lucas S."/>
            <person name="Mishler D.B."/>
            <person name="Reski R."/>
            <person name="Grigoriev I."/>
            <person name="Quatrano R.S."/>
            <person name="Boore J.L."/>
        </authorList>
    </citation>
    <scope>NUCLEOTIDE SEQUENCE [LARGE SCALE GENOMIC DNA]</scope>
    <source>
        <strain evidence="3 4">cv. Gransden 2004</strain>
    </source>
</reference>
<gene>
    <name evidence="3" type="primary">LOC112281018</name>
    <name evidence="2" type="ORF">PHYPA_006441</name>
</gene>
<evidence type="ECO:0000256" key="1">
    <source>
        <dbReference type="SAM" id="MobiDB-lite"/>
    </source>
</evidence>
<feature type="compositionally biased region" description="Low complexity" evidence="1">
    <location>
        <begin position="66"/>
        <end position="75"/>
    </location>
</feature>
<reference evidence="3" key="3">
    <citation type="submission" date="2020-12" db="UniProtKB">
        <authorList>
            <consortium name="EnsemblPlants"/>
        </authorList>
    </citation>
    <scope>IDENTIFICATION</scope>
</reference>
<dbReference type="EnsemblPlants" id="Pp3c4_19290V3.3">
    <property type="protein sequence ID" value="Pp3c4_19290V3.3"/>
    <property type="gene ID" value="Pp3c4_19290"/>
</dbReference>